<proteinExistence type="predicted"/>
<evidence type="ECO:0000313" key="2">
    <source>
        <dbReference type="EMBL" id="PWZ33060.1"/>
    </source>
</evidence>
<name>A0A3L6FJN3_MAIZE</name>
<comment type="caution">
    <text evidence="2">The sequence shown here is derived from an EMBL/GenBank/DDBJ whole genome shotgun (WGS) entry which is preliminary data.</text>
</comment>
<reference evidence="2" key="1">
    <citation type="journal article" date="2018" name="Nat. Genet.">
        <title>Extensive intraspecific gene order and gene structural variations between Mo17 and other maize genomes.</title>
        <authorList>
            <person name="Sun S."/>
            <person name="Zhou Y."/>
            <person name="Chen J."/>
            <person name="Shi J."/>
            <person name="Zhao H."/>
            <person name="Zhao H."/>
            <person name="Song W."/>
            <person name="Zhang M."/>
            <person name="Cui Y."/>
            <person name="Dong X."/>
            <person name="Liu H."/>
            <person name="Ma X."/>
            <person name="Jiao Y."/>
            <person name="Wang B."/>
            <person name="Wei X."/>
            <person name="Stein J.C."/>
            <person name="Glaubitz J.C."/>
            <person name="Lu F."/>
            <person name="Yu G."/>
            <person name="Liang C."/>
            <person name="Fengler K."/>
            <person name="Li B."/>
            <person name="Rafalski A."/>
            <person name="Schnable P.S."/>
            <person name="Ware D.H."/>
            <person name="Buckler E.S."/>
            <person name="Lai J."/>
        </authorList>
    </citation>
    <scope>NUCLEOTIDE SEQUENCE [LARGE SCALE GENOMIC DNA]</scope>
    <source>
        <tissue evidence="2">Seedling</tissue>
    </source>
</reference>
<protein>
    <submittedName>
        <fullName evidence="2">Uncharacterized protein</fullName>
    </submittedName>
</protein>
<feature type="region of interest" description="Disordered" evidence="1">
    <location>
        <begin position="27"/>
        <end position="52"/>
    </location>
</feature>
<dbReference type="Proteomes" id="UP000251960">
    <property type="component" value="Chromosome 3"/>
</dbReference>
<gene>
    <name evidence="2" type="ORF">Zm00014a_004384</name>
</gene>
<sequence length="171" mass="18907">MDRSTFQCASVATCAWKLPDVQYPPPPFLPGSPASSQRGLPPAPRLPGATAQAASARPDRWLAGRCCLLAWLPLPACRTRHARRRPVKPRQESWWLKRPHASSGSAGRTRASYQHQRLSVPVCACACGLLQKSWGTVPFLIFPRNLPLPDFPVLWACIINRTAIMTRSDTT</sequence>
<accession>A0A3L6FJN3</accession>
<evidence type="ECO:0000256" key="1">
    <source>
        <dbReference type="SAM" id="MobiDB-lite"/>
    </source>
</evidence>
<dbReference type="AlphaFoldDB" id="A0A3L6FJN3"/>
<dbReference type="EMBL" id="NCVQ01000004">
    <property type="protein sequence ID" value="PWZ33060.1"/>
    <property type="molecule type" value="Genomic_DNA"/>
</dbReference>
<organism evidence="2">
    <name type="scientific">Zea mays</name>
    <name type="common">Maize</name>
    <dbReference type="NCBI Taxonomy" id="4577"/>
    <lineage>
        <taxon>Eukaryota</taxon>
        <taxon>Viridiplantae</taxon>
        <taxon>Streptophyta</taxon>
        <taxon>Embryophyta</taxon>
        <taxon>Tracheophyta</taxon>
        <taxon>Spermatophyta</taxon>
        <taxon>Magnoliopsida</taxon>
        <taxon>Liliopsida</taxon>
        <taxon>Poales</taxon>
        <taxon>Poaceae</taxon>
        <taxon>PACMAD clade</taxon>
        <taxon>Panicoideae</taxon>
        <taxon>Andropogonodae</taxon>
        <taxon>Andropogoneae</taxon>
        <taxon>Tripsacinae</taxon>
        <taxon>Zea</taxon>
    </lineage>
</organism>